<dbReference type="EMBL" id="JAKOGI010000200">
    <property type="protein sequence ID" value="KAJ8440065.1"/>
    <property type="molecule type" value="Genomic_DNA"/>
</dbReference>
<feature type="region of interest" description="Disordered" evidence="1">
    <location>
        <begin position="176"/>
        <end position="203"/>
    </location>
</feature>
<organism evidence="2 3">
    <name type="scientific">Carnegiea gigantea</name>
    <dbReference type="NCBI Taxonomy" id="171969"/>
    <lineage>
        <taxon>Eukaryota</taxon>
        <taxon>Viridiplantae</taxon>
        <taxon>Streptophyta</taxon>
        <taxon>Embryophyta</taxon>
        <taxon>Tracheophyta</taxon>
        <taxon>Spermatophyta</taxon>
        <taxon>Magnoliopsida</taxon>
        <taxon>eudicotyledons</taxon>
        <taxon>Gunneridae</taxon>
        <taxon>Pentapetalae</taxon>
        <taxon>Caryophyllales</taxon>
        <taxon>Cactineae</taxon>
        <taxon>Cactaceae</taxon>
        <taxon>Cactoideae</taxon>
        <taxon>Echinocereeae</taxon>
        <taxon>Carnegiea</taxon>
    </lineage>
</organism>
<accession>A0A9Q1KBT4</accession>
<evidence type="ECO:0000313" key="2">
    <source>
        <dbReference type="EMBL" id="KAJ8440065.1"/>
    </source>
</evidence>
<evidence type="ECO:0000313" key="3">
    <source>
        <dbReference type="Proteomes" id="UP001153076"/>
    </source>
</evidence>
<dbReference type="AlphaFoldDB" id="A0A9Q1KBT4"/>
<gene>
    <name evidence="2" type="ORF">Cgig2_025544</name>
</gene>
<sequence>MAMLLNDAVKLGVLSGLMIAVMESALKELRWNTFQVWTGRNRGRIMEACRQEASSDLNEEESSGSDGQTPLPSDDSEGSASRPPRPILEDYRELCPRFALFKAEEAARNSELSKMVQATFYTILLNDTVELSIVRGFIAVDLKASLEGLRWSPFESWTHVNRRGLLEAQLCQRTPPGGAPEFANGCEASLGSNNPSPPSSDDE</sequence>
<feature type="region of interest" description="Disordered" evidence="1">
    <location>
        <begin position="51"/>
        <end position="86"/>
    </location>
</feature>
<reference evidence="2" key="1">
    <citation type="submission" date="2022-04" db="EMBL/GenBank/DDBJ databases">
        <title>Carnegiea gigantea Genome sequencing and assembly v2.</title>
        <authorList>
            <person name="Copetti D."/>
            <person name="Sanderson M.J."/>
            <person name="Burquez A."/>
            <person name="Wojciechowski M.F."/>
        </authorList>
    </citation>
    <scope>NUCLEOTIDE SEQUENCE</scope>
    <source>
        <strain evidence="2">SGP5-SGP5p</strain>
        <tissue evidence="2">Aerial part</tissue>
    </source>
</reference>
<proteinExistence type="predicted"/>
<protein>
    <submittedName>
        <fullName evidence="2">Uncharacterized protein</fullName>
    </submittedName>
</protein>
<evidence type="ECO:0000256" key="1">
    <source>
        <dbReference type="SAM" id="MobiDB-lite"/>
    </source>
</evidence>
<name>A0A9Q1KBT4_9CARY</name>
<keyword evidence="3" id="KW-1185">Reference proteome</keyword>
<dbReference type="Proteomes" id="UP001153076">
    <property type="component" value="Unassembled WGS sequence"/>
</dbReference>
<comment type="caution">
    <text evidence="2">The sequence shown here is derived from an EMBL/GenBank/DDBJ whole genome shotgun (WGS) entry which is preliminary data.</text>
</comment>